<dbReference type="HOGENOM" id="CLU_2758874_0_0_1"/>
<dbReference type="Proteomes" id="UP000016932">
    <property type="component" value="Unassembled WGS sequence"/>
</dbReference>
<keyword evidence="1" id="KW-0472">Membrane</keyword>
<dbReference type="KEGG" id="pfj:MYCFIDRAFT_212771"/>
<dbReference type="RefSeq" id="XP_007932651.1">
    <property type="nucleotide sequence ID" value="XM_007934460.1"/>
</dbReference>
<dbReference type="AlphaFoldDB" id="M2ZXJ6"/>
<dbReference type="GeneID" id="19337833"/>
<evidence type="ECO:0000313" key="2">
    <source>
        <dbReference type="EMBL" id="EME76806.1"/>
    </source>
</evidence>
<evidence type="ECO:0000256" key="1">
    <source>
        <dbReference type="SAM" id="Phobius"/>
    </source>
</evidence>
<keyword evidence="1" id="KW-0812">Transmembrane</keyword>
<dbReference type="VEuPathDB" id="FungiDB:MYCFIDRAFT_212771"/>
<evidence type="ECO:0000313" key="3">
    <source>
        <dbReference type="Proteomes" id="UP000016932"/>
    </source>
</evidence>
<feature type="transmembrane region" description="Helical" evidence="1">
    <location>
        <begin position="7"/>
        <end position="27"/>
    </location>
</feature>
<keyword evidence="1" id="KW-1133">Transmembrane helix</keyword>
<keyword evidence="3" id="KW-1185">Reference proteome</keyword>
<reference evidence="2 3" key="1">
    <citation type="journal article" date="2012" name="PLoS Pathog.">
        <title>Diverse lifestyles and strategies of plant pathogenesis encoded in the genomes of eighteen Dothideomycetes fungi.</title>
        <authorList>
            <person name="Ohm R.A."/>
            <person name="Feau N."/>
            <person name="Henrissat B."/>
            <person name="Schoch C.L."/>
            <person name="Horwitz B.A."/>
            <person name="Barry K.W."/>
            <person name="Condon B.J."/>
            <person name="Copeland A.C."/>
            <person name="Dhillon B."/>
            <person name="Glaser F."/>
            <person name="Hesse C.N."/>
            <person name="Kosti I."/>
            <person name="LaButti K."/>
            <person name="Lindquist E.A."/>
            <person name="Lucas S."/>
            <person name="Salamov A.A."/>
            <person name="Bradshaw R.E."/>
            <person name="Ciuffetti L."/>
            <person name="Hamelin R.C."/>
            <person name="Kema G.H.J."/>
            <person name="Lawrence C."/>
            <person name="Scott J.A."/>
            <person name="Spatafora J.W."/>
            <person name="Turgeon B.G."/>
            <person name="de Wit P.J.G.M."/>
            <person name="Zhong S."/>
            <person name="Goodwin S.B."/>
            <person name="Grigoriev I.V."/>
        </authorList>
    </citation>
    <scope>NUCLEOTIDE SEQUENCE [LARGE SCALE GENOMIC DNA]</scope>
    <source>
        <strain evidence="2 3">CIRAD86</strain>
    </source>
</reference>
<name>M2ZXJ6_PSEFD</name>
<protein>
    <submittedName>
        <fullName evidence="2">Uncharacterized protein</fullName>
    </submittedName>
</protein>
<gene>
    <name evidence="2" type="ORF">MYCFIDRAFT_212771</name>
</gene>
<organism evidence="2 3">
    <name type="scientific">Pseudocercospora fijiensis (strain CIRAD86)</name>
    <name type="common">Black leaf streak disease fungus</name>
    <name type="synonym">Mycosphaerella fijiensis</name>
    <dbReference type="NCBI Taxonomy" id="383855"/>
    <lineage>
        <taxon>Eukaryota</taxon>
        <taxon>Fungi</taxon>
        <taxon>Dikarya</taxon>
        <taxon>Ascomycota</taxon>
        <taxon>Pezizomycotina</taxon>
        <taxon>Dothideomycetes</taxon>
        <taxon>Dothideomycetidae</taxon>
        <taxon>Mycosphaerellales</taxon>
        <taxon>Mycosphaerellaceae</taxon>
        <taxon>Pseudocercospora</taxon>
    </lineage>
</organism>
<dbReference type="EMBL" id="KB446575">
    <property type="protein sequence ID" value="EME76806.1"/>
    <property type="molecule type" value="Genomic_DNA"/>
</dbReference>
<sequence>MARHNRTYDVCILVVTIFILIMIKLLIRDPGDLPKGHTPEVKIEYSPTQAAMWPQWQDDKVGWGNDQSHG</sequence>
<proteinExistence type="predicted"/>
<accession>M2ZXJ6</accession>